<dbReference type="Proteomes" id="UP000799779">
    <property type="component" value="Unassembled WGS sequence"/>
</dbReference>
<evidence type="ECO:0008006" key="4">
    <source>
        <dbReference type="Google" id="ProtNLM"/>
    </source>
</evidence>
<keyword evidence="3" id="KW-1185">Reference proteome</keyword>
<name>A0A6A5VVZ4_9PLEO</name>
<dbReference type="OrthoDB" id="337486at2759"/>
<sequence>MPPKRRASGQTAKAGQSTLAFHGSANKVTKAGTRVQNAKQNVLEQPATKKDIPTTADVEVEDDNLPTVDSAIADQTEKEVVAQQITSTPEEDEARLVKTTQIKSYWDKKVAERVTPRVHQEELSLQEKILREFDMSAQYGPCTGIARLKRWKRAHRLKLNPPIEVLAVLLTEESAEDKVSSQRSQVDVLLNSRNVSSEVEV</sequence>
<dbReference type="PANTHER" id="PTHR14303:SF0">
    <property type="entry name" value="DNA POLYMERASE DELTA SUBUNIT 4"/>
    <property type="match status" value="1"/>
</dbReference>
<dbReference type="Pfam" id="PF04081">
    <property type="entry name" value="DNA_pol_delta_4"/>
    <property type="match status" value="1"/>
</dbReference>
<dbReference type="InterPro" id="IPR007218">
    <property type="entry name" value="DNA_pol_delta_4"/>
</dbReference>
<dbReference type="EMBL" id="ML977689">
    <property type="protein sequence ID" value="KAF1993703.1"/>
    <property type="molecule type" value="Genomic_DNA"/>
</dbReference>
<dbReference type="GO" id="GO:0043625">
    <property type="term" value="C:delta DNA polymerase complex"/>
    <property type="evidence" value="ECO:0007669"/>
    <property type="project" value="TreeGrafter"/>
</dbReference>
<proteinExistence type="predicted"/>
<gene>
    <name evidence="2" type="ORF">P154DRAFT_449491</name>
</gene>
<feature type="region of interest" description="Disordered" evidence="1">
    <location>
        <begin position="1"/>
        <end position="56"/>
    </location>
</feature>
<evidence type="ECO:0000256" key="1">
    <source>
        <dbReference type="SAM" id="MobiDB-lite"/>
    </source>
</evidence>
<evidence type="ECO:0000313" key="2">
    <source>
        <dbReference type="EMBL" id="KAF1993703.1"/>
    </source>
</evidence>
<dbReference type="GO" id="GO:0003887">
    <property type="term" value="F:DNA-directed DNA polymerase activity"/>
    <property type="evidence" value="ECO:0007669"/>
    <property type="project" value="TreeGrafter"/>
</dbReference>
<feature type="compositionally biased region" description="Polar residues" evidence="1">
    <location>
        <begin position="8"/>
        <end position="19"/>
    </location>
</feature>
<dbReference type="GO" id="GO:0006261">
    <property type="term" value="P:DNA-templated DNA replication"/>
    <property type="evidence" value="ECO:0007669"/>
    <property type="project" value="TreeGrafter"/>
</dbReference>
<accession>A0A6A5VVZ4</accession>
<evidence type="ECO:0000313" key="3">
    <source>
        <dbReference type="Proteomes" id="UP000799779"/>
    </source>
</evidence>
<reference evidence="2" key="1">
    <citation type="journal article" date="2020" name="Stud. Mycol.">
        <title>101 Dothideomycetes genomes: a test case for predicting lifestyles and emergence of pathogens.</title>
        <authorList>
            <person name="Haridas S."/>
            <person name="Albert R."/>
            <person name="Binder M."/>
            <person name="Bloem J."/>
            <person name="Labutti K."/>
            <person name="Salamov A."/>
            <person name="Andreopoulos B."/>
            <person name="Baker S."/>
            <person name="Barry K."/>
            <person name="Bills G."/>
            <person name="Bluhm B."/>
            <person name="Cannon C."/>
            <person name="Castanera R."/>
            <person name="Culley D."/>
            <person name="Daum C."/>
            <person name="Ezra D."/>
            <person name="Gonzalez J."/>
            <person name="Henrissat B."/>
            <person name="Kuo A."/>
            <person name="Liang C."/>
            <person name="Lipzen A."/>
            <person name="Lutzoni F."/>
            <person name="Magnuson J."/>
            <person name="Mondo S."/>
            <person name="Nolan M."/>
            <person name="Ohm R."/>
            <person name="Pangilinan J."/>
            <person name="Park H.-J."/>
            <person name="Ramirez L."/>
            <person name="Alfaro M."/>
            <person name="Sun H."/>
            <person name="Tritt A."/>
            <person name="Yoshinaga Y."/>
            <person name="Zwiers L.-H."/>
            <person name="Turgeon B."/>
            <person name="Goodwin S."/>
            <person name="Spatafora J."/>
            <person name="Crous P."/>
            <person name="Grigoriev I."/>
        </authorList>
    </citation>
    <scope>NUCLEOTIDE SEQUENCE</scope>
    <source>
        <strain evidence="2">CBS 123094</strain>
    </source>
</reference>
<feature type="compositionally biased region" description="Polar residues" evidence="1">
    <location>
        <begin position="34"/>
        <end position="43"/>
    </location>
</feature>
<organism evidence="2 3">
    <name type="scientific">Amniculicola lignicola CBS 123094</name>
    <dbReference type="NCBI Taxonomy" id="1392246"/>
    <lineage>
        <taxon>Eukaryota</taxon>
        <taxon>Fungi</taxon>
        <taxon>Dikarya</taxon>
        <taxon>Ascomycota</taxon>
        <taxon>Pezizomycotina</taxon>
        <taxon>Dothideomycetes</taxon>
        <taxon>Pleosporomycetidae</taxon>
        <taxon>Pleosporales</taxon>
        <taxon>Amniculicolaceae</taxon>
        <taxon>Amniculicola</taxon>
    </lineage>
</organism>
<protein>
    <recommendedName>
        <fullName evidence="4">DNA polymerase delta subunit 4</fullName>
    </recommendedName>
</protein>
<dbReference type="PANTHER" id="PTHR14303">
    <property type="entry name" value="DNA POLYMERASE DELTA SUBUNIT 4"/>
    <property type="match status" value="1"/>
</dbReference>
<dbReference type="GO" id="GO:0000731">
    <property type="term" value="P:DNA synthesis involved in DNA repair"/>
    <property type="evidence" value="ECO:0007669"/>
    <property type="project" value="InterPro"/>
</dbReference>
<dbReference type="AlphaFoldDB" id="A0A6A5VVZ4"/>